<keyword evidence="1" id="KW-0378">Hydrolase</keyword>
<feature type="compositionally biased region" description="Low complexity" evidence="3">
    <location>
        <begin position="9"/>
        <end position="36"/>
    </location>
</feature>
<evidence type="ECO:0000256" key="1">
    <source>
        <dbReference type="ARBA" id="ARBA00023295"/>
    </source>
</evidence>
<dbReference type="Gene3D" id="2.80.10.50">
    <property type="match status" value="2"/>
</dbReference>
<name>A0ABM8GCU1_9MICO</name>
<dbReference type="EMBL" id="AP027731">
    <property type="protein sequence ID" value="BDZ46064.1"/>
    <property type="molecule type" value="Genomic_DNA"/>
</dbReference>
<evidence type="ECO:0000256" key="2">
    <source>
        <dbReference type="ARBA" id="ARBA00023326"/>
    </source>
</evidence>
<dbReference type="SUPFAM" id="SSF49265">
    <property type="entry name" value="Fibronectin type III"/>
    <property type="match status" value="1"/>
</dbReference>
<dbReference type="InterPro" id="IPR003961">
    <property type="entry name" value="FN3_dom"/>
</dbReference>
<dbReference type="Gene3D" id="2.60.40.10">
    <property type="entry name" value="Immunoglobulins"/>
    <property type="match status" value="1"/>
</dbReference>
<dbReference type="PROSITE" id="PS50853">
    <property type="entry name" value="FN3"/>
    <property type="match status" value="1"/>
</dbReference>
<sequence>MTLTVTDNAGRTDAATRGITATDTTAPTAPGTPAITSNTGTTVGLNWTASTDNVAVSGYDVYRNGAFVTTTATNSYTDTGRALNTAYSYTIKARDASGNISGSSASTSVTTYPVNTAAWYQVQGVGSGKCLTVGGSADQSGLQIFGCTSPSGTTQKFKFTPTSNGYFTVSVSSAPSLAWDVSGASTADSAVVYMSTLHGGSNQQWKPTPSGASFTLTALNSGKCLDVPNNITNDGTQVQQYTCNTTSAQLWNLVVAP</sequence>
<evidence type="ECO:0000313" key="6">
    <source>
        <dbReference type="Proteomes" id="UP001321498"/>
    </source>
</evidence>
<keyword evidence="6" id="KW-1185">Reference proteome</keyword>
<accession>A0ABM8GCU1</accession>
<evidence type="ECO:0000259" key="4">
    <source>
        <dbReference type="PROSITE" id="PS50853"/>
    </source>
</evidence>
<evidence type="ECO:0000313" key="5">
    <source>
        <dbReference type="EMBL" id="BDZ46064.1"/>
    </source>
</evidence>
<dbReference type="Pfam" id="PF00652">
    <property type="entry name" value="Ricin_B_lectin"/>
    <property type="match status" value="1"/>
</dbReference>
<proteinExistence type="predicted"/>
<organism evidence="5 6">
    <name type="scientific">Naasia aerilata</name>
    <dbReference type="NCBI Taxonomy" id="1162966"/>
    <lineage>
        <taxon>Bacteria</taxon>
        <taxon>Bacillati</taxon>
        <taxon>Actinomycetota</taxon>
        <taxon>Actinomycetes</taxon>
        <taxon>Micrococcales</taxon>
        <taxon>Microbacteriaceae</taxon>
        <taxon>Naasia</taxon>
    </lineage>
</organism>
<keyword evidence="1" id="KW-0326">Glycosidase</keyword>
<dbReference type="SMART" id="SM00458">
    <property type="entry name" value="RICIN"/>
    <property type="match status" value="1"/>
</dbReference>
<dbReference type="InterPro" id="IPR000772">
    <property type="entry name" value="Ricin_B_lectin"/>
</dbReference>
<dbReference type="InterPro" id="IPR036116">
    <property type="entry name" value="FN3_sf"/>
</dbReference>
<dbReference type="PROSITE" id="PS50231">
    <property type="entry name" value="RICIN_B_LECTIN"/>
    <property type="match status" value="1"/>
</dbReference>
<keyword evidence="2" id="KW-0119">Carbohydrate metabolism</keyword>
<reference evidence="6" key="1">
    <citation type="journal article" date="2019" name="Int. J. Syst. Evol. Microbiol.">
        <title>The Global Catalogue of Microorganisms (GCM) 10K type strain sequencing project: providing services to taxonomists for standard genome sequencing and annotation.</title>
        <authorList>
            <consortium name="The Broad Institute Genomics Platform"/>
            <consortium name="The Broad Institute Genome Sequencing Center for Infectious Disease"/>
            <person name="Wu L."/>
            <person name="Ma J."/>
        </authorList>
    </citation>
    <scope>NUCLEOTIDE SEQUENCE [LARGE SCALE GENOMIC DNA]</scope>
    <source>
        <strain evidence="6">NBRC 108725</strain>
    </source>
</reference>
<feature type="region of interest" description="Disordered" evidence="3">
    <location>
        <begin position="1"/>
        <end position="40"/>
    </location>
</feature>
<dbReference type="InterPro" id="IPR013783">
    <property type="entry name" value="Ig-like_fold"/>
</dbReference>
<feature type="domain" description="Fibronectin type-III" evidence="4">
    <location>
        <begin position="29"/>
        <end position="114"/>
    </location>
</feature>
<evidence type="ECO:0000256" key="3">
    <source>
        <dbReference type="SAM" id="MobiDB-lite"/>
    </source>
</evidence>
<dbReference type="RefSeq" id="WP_286276166.1">
    <property type="nucleotide sequence ID" value="NZ_AP027731.1"/>
</dbReference>
<protein>
    <recommendedName>
        <fullName evidence="4">Fibronectin type-III domain-containing protein</fullName>
    </recommendedName>
</protein>
<keyword evidence="2" id="KW-0624">Polysaccharide degradation</keyword>
<gene>
    <name evidence="5" type="ORF">GCM10025866_19730</name>
</gene>
<dbReference type="Proteomes" id="UP001321498">
    <property type="component" value="Chromosome"/>
</dbReference>
<dbReference type="CDD" id="cd00161">
    <property type="entry name" value="beta-trefoil_Ricin-like"/>
    <property type="match status" value="1"/>
</dbReference>
<dbReference type="SUPFAM" id="SSF50370">
    <property type="entry name" value="Ricin B-like lectins"/>
    <property type="match status" value="1"/>
</dbReference>
<dbReference type="InterPro" id="IPR035992">
    <property type="entry name" value="Ricin_B-like_lectins"/>
</dbReference>